<protein>
    <submittedName>
        <fullName evidence="2">HAD family hydrolase</fullName>
    </submittedName>
</protein>
<accession>A0AAJ5EEQ9</accession>
<dbReference type="Pfam" id="PF01503">
    <property type="entry name" value="PRA-PH"/>
    <property type="match status" value="1"/>
</dbReference>
<keyword evidence="2" id="KW-0378">Hydrolase</keyword>
<reference evidence="2 4" key="1">
    <citation type="submission" date="2019-03" db="EMBL/GenBank/DDBJ databases">
        <title>Vagococcus sp. was isolated fron gut of Carduelis flavirostris.</title>
        <authorList>
            <person name="Ge Y."/>
        </authorList>
    </citation>
    <scope>NUCLEOTIDE SEQUENCE [LARGE SCALE GENOMIC DNA]</scope>
    <source>
        <strain evidence="2 4">CF-210</strain>
    </source>
</reference>
<dbReference type="EMBL" id="CP038865">
    <property type="protein sequence ID" value="QCA28044.1"/>
    <property type="molecule type" value="Genomic_DNA"/>
</dbReference>
<proteinExistence type="predicted"/>
<reference evidence="1 3" key="2">
    <citation type="journal article" date="2020" name="Int. J. Syst. Evol. Microbiol.">
        <title>Vagococcus xieshaowenii sp. nov., isolated from snow finch (Montifringilla taczanowskii) cloacal content.</title>
        <authorList>
            <person name="Ge Y."/>
            <person name="Yang J."/>
            <person name="Lai X.H."/>
            <person name="Zhang G."/>
            <person name="Jin D."/>
            <person name="Lu S."/>
            <person name="Wang B."/>
            <person name="Huang Y."/>
            <person name="Huang Y."/>
            <person name="Ren Z."/>
            <person name="Zhang X."/>
            <person name="Xu J."/>
        </authorList>
    </citation>
    <scope>NUCLEOTIDE SEQUENCE [LARGE SCALE GENOMIC DNA]</scope>
    <source>
        <strain evidence="3">personal::cf-49</strain>
        <strain evidence="1">Personal::cf-49</strain>
    </source>
</reference>
<evidence type="ECO:0000313" key="3">
    <source>
        <dbReference type="Proteomes" id="UP000296883"/>
    </source>
</evidence>
<organism evidence="2 4">
    <name type="scientific">Vagococcus xieshaowenii</name>
    <dbReference type="NCBI Taxonomy" id="2562451"/>
    <lineage>
        <taxon>Bacteria</taxon>
        <taxon>Bacillati</taxon>
        <taxon>Bacillota</taxon>
        <taxon>Bacilli</taxon>
        <taxon>Lactobacillales</taxon>
        <taxon>Enterococcaceae</taxon>
        <taxon>Vagococcus</taxon>
    </lineage>
</organism>
<dbReference type="InterPro" id="IPR021130">
    <property type="entry name" value="PRib-ATP_PPHydrolase-like"/>
</dbReference>
<dbReference type="InterPro" id="IPR023292">
    <property type="entry name" value="NTP_PyroPHydrolase-like_dom_sf"/>
</dbReference>
<dbReference type="RefSeq" id="WP_135254195.1">
    <property type="nucleotide sequence ID" value="NZ_CP038865.1"/>
</dbReference>
<dbReference type="Proteomes" id="UP000296883">
    <property type="component" value="Chromosome"/>
</dbReference>
<dbReference type="AlphaFoldDB" id="A0AAJ5EEQ9"/>
<name>A0AAJ5EEQ9_9ENTE</name>
<dbReference type="Gene3D" id="1.10.3420.10">
    <property type="entry name" value="putative ntp pyrophosphohydrolase like domain"/>
    <property type="match status" value="1"/>
</dbReference>
<sequence>MDNFEQAREFHQVFDEIENNRPHVLTNEEAGFRMGFKIEEIVEFLYASAAGDKECFEQLVEELSKSVKQAKEKIMVKHVEERMEVPDVLVGQVDAMLDLLYFVNGTFVRMGVDPRPLSKIVHQANMGKLFPDGKPHYDAVTGKVLKPSNWEKDFAPEEKIKAELLKQLKKK</sequence>
<keyword evidence="3" id="KW-1185">Reference proteome</keyword>
<dbReference type="GO" id="GO:0016787">
    <property type="term" value="F:hydrolase activity"/>
    <property type="evidence" value="ECO:0007669"/>
    <property type="project" value="UniProtKB-KW"/>
</dbReference>
<dbReference type="EMBL" id="SRHU01000014">
    <property type="protein sequence ID" value="TFZ42100.1"/>
    <property type="molecule type" value="Genomic_DNA"/>
</dbReference>
<evidence type="ECO:0000313" key="4">
    <source>
        <dbReference type="Proteomes" id="UP000297725"/>
    </source>
</evidence>
<evidence type="ECO:0000313" key="2">
    <source>
        <dbReference type="EMBL" id="TFZ42100.1"/>
    </source>
</evidence>
<dbReference type="Proteomes" id="UP000297725">
    <property type="component" value="Unassembled WGS sequence"/>
</dbReference>
<evidence type="ECO:0000313" key="1">
    <source>
        <dbReference type="EMBL" id="QCA28044.1"/>
    </source>
</evidence>
<gene>
    <name evidence="2" type="ORF">E4031_04025</name>
    <name evidence="1" type="ORF">E4Z98_01470</name>
</gene>